<dbReference type="Proteomes" id="UP000298763">
    <property type="component" value="Chromosome"/>
</dbReference>
<keyword evidence="4" id="KW-1185">Reference proteome</keyword>
<dbReference type="AlphaFoldDB" id="A0A4P8HQ89"/>
<dbReference type="RefSeq" id="WP_137314779.1">
    <property type="nucleotide sequence ID" value="NZ_CP040017.1"/>
</dbReference>
<organism evidence="2 5">
    <name type="scientific">Pseudoduganella umbonata</name>
    <dbReference type="NCBI Taxonomy" id="864828"/>
    <lineage>
        <taxon>Bacteria</taxon>
        <taxon>Pseudomonadati</taxon>
        <taxon>Pseudomonadota</taxon>
        <taxon>Betaproteobacteria</taxon>
        <taxon>Burkholderiales</taxon>
        <taxon>Oxalobacteraceae</taxon>
        <taxon>Telluria group</taxon>
        <taxon>Pseudoduganella</taxon>
    </lineage>
</organism>
<gene>
    <name evidence="3" type="ORF">FCL38_17080</name>
    <name evidence="2" type="ORF">FHS02_001353</name>
</gene>
<evidence type="ECO:0000313" key="5">
    <source>
        <dbReference type="Proteomes" id="UP000584325"/>
    </source>
</evidence>
<evidence type="ECO:0000313" key="4">
    <source>
        <dbReference type="Proteomes" id="UP000298763"/>
    </source>
</evidence>
<name>A0A4P8HQ89_9BURK</name>
<dbReference type="OrthoDB" id="8703552at2"/>
<evidence type="ECO:0008006" key="6">
    <source>
        <dbReference type="Google" id="ProtNLM"/>
    </source>
</evidence>
<reference evidence="2 5" key="2">
    <citation type="submission" date="2020-08" db="EMBL/GenBank/DDBJ databases">
        <title>Genomic Encyclopedia of Type Strains, Phase III (KMG-III): the genomes of soil and plant-associated and newly described type strains.</title>
        <authorList>
            <person name="Whitman W."/>
        </authorList>
    </citation>
    <scope>NUCLEOTIDE SEQUENCE [LARGE SCALE GENOMIC DNA]</scope>
    <source>
        <strain evidence="2 5">CECT 7753</strain>
    </source>
</reference>
<proteinExistence type="predicted"/>
<protein>
    <recommendedName>
        <fullName evidence="6">Gel scht</fullName>
    </recommendedName>
</protein>
<dbReference type="EMBL" id="CP040017">
    <property type="protein sequence ID" value="QCP11937.1"/>
    <property type="molecule type" value="Genomic_DNA"/>
</dbReference>
<evidence type="ECO:0000313" key="2">
    <source>
        <dbReference type="EMBL" id="MBB3220554.1"/>
    </source>
</evidence>
<dbReference type="EMBL" id="JACHXS010000002">
    <property type="protein sequence ID" value="MBB3220554.1"/>
    <property type="molecule type" value="Genomic_DNA"/>
</dbReference>
<keyword evidence="1" id="KW-0732">Signal</keyword>
<feature type="chain" id="PRO_5044607322" description="Gel scht" evidence="1">
    <location>
        <begin position="24"/>
        <end position="151"/>
    </location>
</feature>
<feature type="signal peptide" evidence="1">
    <location>
        <begin position="1"/>
        <end position="23"/>
    </location>
</feature>
<evidence type="ECO:0000256" key="1">
    <source>
        <dbReference type="SAM" id="SignalP"/>
    </source>
</evidence>
<reference evidence="3 4" key="1">
    <citation type="submission" date="2019-05" db="EMBL/GenBank/DDBJ databases">
        <title>Draft Genome Sequences of Six Type Strains of the Genus Massilia.</title>
        <authorList>
            <person name="Miess H."/>
            <person name="Frediansyhah A."/>
            <person name="Gross H."/>
        </authorList>
    </citation>
    <scope>NUCLEOTIDE SEQUENCE [LARGE SCALE GENOMIC DNA]</scope>
    <source>
        <strain evidence="3 4">DSMZ 26121</strain>
    </source>
</reference>
<dbReference type="Proteomes" id="UP000584325">
    <property type="component" value="Unassembled WGS sequence"/>
</dbReference>
<sequence>MNTSFIGAAAVVLSILAPFSAQAQAPAQADQPTIAVTAPRQSYTLGAGEFNDFANAYKLSNGQVAQFTQRGNHYYVQLKDTYRQLQRDERSGQKPAVTRLRAVGPGAFVTDSGAELSFRDQGDEVTISGFERLPDARVAANEVNVRMIASR</sequence>
<accession>A0A4P8HQ89</accession>
<evidence type="ECO:0000313" key="3">
    <source>
        <dbReference type="EMBL" id="QCP11937.1"/>
    </source>
</evidence>